<dbReference type="CDD" id="cd00351">
    <property type="entry name" value="TS_Pyrimidine_HMase"/>
    <property type="match status" value="1"/>
</dbReference>
<comment type="caution">
    <text evidence="4">The sequence shown here is derived from an EMBL/GenBank/DDBJ whole genome shotgun (WGS) entry which is preliminary data.</text>
</comment>
<dbReference type="PANTHER" id="PTHR11548:SF9">
    <property type="entry name" value="THYMIDYLATE SYNTHASE"/>
    <property type="match status" value="1"/>
</dbReference>
<dbReference type="OrthoDB" id="9774633at2"/>
<dbReference type="EMBL" id="VIRS01000022">
    <property type="protein sequence ID" value="TQS41817.1"/>
    <property type="molecule type" value="Genomic_DNA"/>
</dbReference>
<feature type="domain" description="Thymidylate synthase/dCMP hydroxymethylase" evidence="3">
    <location>
        <begin position="13"/>
        <end position="229"/>
    </location>
</feature>
<dbReference type="GO" id="GO:0006231">
    <property type="term" value="P:dTMP biosynthetic process"/>
    <property type="evidence" value="ECO:0007669"/>
    <property type="project" value="TreeGrafter"/>
</dbReference>
<keyword evidence="2" id="KW-0808">Transferase</keyword>
<proteinExistence type="predicted"/>
<dbReference type="InterPro" id="IPR023451">
    <property type="entry name" value="Thymidate_synth/dCMP_Mease_dom"/>
</dbReference>
<dbReference type="Proteomes" id="UP000317982">
    <property type="component" value="Unassembled WGS sequence"/>
</dbReference>
<evidence type="ECO:0000313" key="4">
    <source>
        <dbReference type="EMBL" id="TQS41817.1"/>
    </source>
</evidence>
<organism evidence="4 5">
    <name type="scientific">Cryptosporangium phraense</name>
    <dbReference type="NCBI Taxonomy" id="2593070"/>
    <lineage>
        <taxon>Bacteria</taxon>
        <taxon>Bacillati</taxon>
        <taxon>Actinomycetota</taxon>
        <taxon>Actinomycetes</taxon>
        <taxon>Cryptosporangiales</taxon>
        <taxon>Cryptosporangiaceae</taxon>
        <taxon>Cryptosporangium</taxon>
    </lineage>
</organism>
<protein>
    <submittedName>
        <fullName evidence="4">Thymidylate synthase</fullName>
    </submittedName>
</protein>
<dbReference type="Pfam" id="PF00303">
    <property type="entry name" value="Thymidylat_synt"/>
    <property type="match status" value="1"/>
</dbReference>
<sequence length="321" mass="35762">MITLTATSANELFTAVCGQVLEQGHRTSPRGQLTKEILGAHLTLTNPRQRFVAVPPARLLNPAFAVAEVLWILAGSDEPWIFDFNRNLAQYADDGRLRGAYGPRIRLWRGEIDQLTGVRELLRHDPDSRQAVIQLYDPQLDTQGNRDVPCTLNYRFFVRAGQLHMHTTMRSNDVWLGLPYDLFAATILHELMAGWLDVDLGSYHHHVDSLHLYAHDWDGAAEVARTPTAASTAMPPLVAPPDDLTRFLGAVIAGEAPMDADPIWHAMGQVLESYRRWNSGDRTSATALADSLDGDLGVHLHAWYEHLTARTHVTSTKAAIR</sequence>
<dbReference type="Gene3D" id="3.30.572.10">
    <property type="entry name" value="Thymidylate synthase/dCMP hydroxymethylase domain"/>
    <property type="match status" value="1"/>
</dbReference>
<dbReference type="AlphaFoldDB" id="A0A545AKG3"/>
<dbReference type="InParanoid" id="A0A545AKG3"/>
<dbReference type="RefSeq" id="WP_142707776.1">
    <property type="nucleotide sequence ID" value="NZ_VIRS01000022.1"/>
</dbReference>
<dbReference type="GO" id="GO:0004799">
    <property type="term" value="F:thymidylate synthase activity"/>
    <property type="evidence" value="ECO:0007669"/>
    <property type="project" value="TreeGrafter"/>
</dbReference>
<dbReference type="PANTHER" id="PTHR11548">
    <property type="entry name" value="THYMIDYLATE SYNTHASE 1"/>
    <property type="match status" value="1"/>
</dbReference>
<evidence type="ECO:0000256" key="2">
    <source>
        <dbReference type="ARBA" id="ARBA00022679"/>
    </source>
</evidence>
<dbReference type="InterPro" id="IPR036926">
    <property type="entry name" value="Thymidate_synth/dCMP_Mease_sf"/>
</dbReference>
<dbReference type="GO" id="GO:0032259">
    <property type="term" value="P:methylation"/>
    <property type="evidence" value="ECO:0007669"/>
    <property type="project" value="UniProtKB-KW"/>
</dbReference>
<evidence type="ECO:0000313" key="5">
    <source>
        <dbReference type="Proteomes" id="UP000317982"/>
    </source>
</evidence>
<keyword evidence="5" id="KW-1185">Reference proteome</keyword>
<dbReference type="InterPro" id="IPR045097">
    <property type="entry name" value="Thymidate_synth/dCMP_Mease"/>
</dbReference>
<evidence type="ECO:0000259" key="3">
    <source>
        <dbReference type="Pfam" id="PF00303"/>
    </source>
</evidence>
<name>A0A545AKG3_9ACTN</name>
<evidence type="ECO:0000256" key="1">
    <source>
        <dbReference type="ARBA" id="ARBA00022603"/>
    </source>
</evidence>
<gene>
    <name evidence="4" type="ORF">FL583_27680</name>
</gene>
<reference evidence="4 5" key="1">
    <citation type="submission" date="2019-07" db="EMBL/GenBank/DDBJ databases">
        <title>Cryptosporangium phraense sp. nov., isolated from plant litter.</title>
        <authorList>
            <person name="Suriyachadkun C."/>
        </authorList>
    </citation>
    <scope>NUCLEOTIDE SEQUENCE [LARGE SCALE GENOMIC DNA]</scope>
    <source>
        <strain evidence="4 5">A-T 5661</strain>
    </source>
</reference>
<dbReference type="SUPFAM" id="SSF55831">
    <property type="entry name" value="Thymidylate synthase/dCMP hydroxymethylase"/>
    <property type="match status" value="1"/>
</dbReference>
<dbReference type="GO" id="GO:0005829">
    <property type="term" value="C:cytosol"/>
    <property type="evidence" value="ECO:0007669"/>
    <property type="project" value="TreeGrafter"/>
</dbReference>
<keyword evidence="1" id="KW-0489">Methyltransferase</keyword>
<accession>A0A545AKG3</accession>